<dbReference type="Proteomes" id="UP001150907">
    <property type="component" value="Unassembled WGS sequence"/>
</dbReference>
<evidence type="ECO:0000313" key="6">
    <source>
        <dbReference type="Proteomes" id="UP001150907"/>
    </source>
</evidence>
<reference evidence="5" key="1">
    <citation type="submission" date="2022-07" db="EMBL/GenBank/DDBJ databases">
        <title>Phylogenomic reconstructions and comparative analyses of Kickxellomycotina fungi.</title>
        <authorList>
            <person name="Reynolds N.K."/>
            <person name="Stajich J.E."/>
            <person name="Barry K."/>
            <person name="Grigoriev I.V."/>
            <person name="Crous P."/>
            <person name="Smith M.E."/>
        </authorList>
    </citation>
    <scope>NUCLEOTIDE SEQUENCE</scope>
    <source>
        <strain evidence="5">IMI 214461</strain>
    </source>
</reference>
<evidence type="ECO:0000259" key="4">
    <source>
        <dbReference type="PROSITE" id="PS50802"/>
    </source>
</evidence>
<evidence type="ECO:0000256" key="3">
    <source>
        <dbReference type="RuleBase" id="RU367104"/>
    </source>
</evidence>
<evidence type="ECO:0000256" key="1">
    <source>
        <dbReference type="ARBA" id="ARBA00000707"/>
    </source>
</evidence>
<gene>
    <name evidence="5" type="primary">OTU1</name>
    <name evidence="5" type="ORF">H4R26_002809</name>
</gene>
<dbReference type="Gene3D" id="3.90.70.80">
    <property type="match status" value="1"/>
</dbReference>
<comment type="caution">
    <text evidence="5">The sequence shown here is derived from an EMBL/GenBank/DDBJ whole genome shotgun (WGS) entry which is preliminary data.</text>
</comment>
<name>A0A9W8BCA5_9FUNG</name>
<dbReference type="GO" id="GO:0030968">
    <property type="term" value="P:endoplasmic reticulum unfolded protein response"/>
    <property type="evidence" value="ECO:0007669"/>
    <property type="project" value="TreeGrafter"/>
</dbReference>
<dbReference type="OrthoDB" id="65596at2759"/>
<comment type="catalytic activity">
    <reaction evidence="1 3">
        <text>Thiol-dependent hydrolysis of ester, thioester, amide, peptide and isopeptide bonds formed by the C-terminal Gly of ubiquitin (a 76-residue protein attached to proteins as an intracellular targeting signal).</text>
        <dbReference type="EC" id="3.4.19.12"/>
    </reaction>
</comment>
<keyword evidence="6" id="KW-1185">Reference proteome</keyword>
<comment type="function">
    <text evidence="3">Hydrolase that can remove conjugated ubiquitin from proteins and may therefore play an important regulatory role at the level of protein turnover by preventing degradation.</text>
</comment>
<dbReference type="PANTHER" id="PTHR13312:SF0">
    <property type="entry name" value="UBIQUITIN THIOESTERASE OTU1"/>
    <property type="match status" value="1"/>
</dbReference>
<accession>A0A9W8BCA5</accession>
<keyword evidence="5" id="KW-0645">Protease</keyword>
<keyword evidence="2 3" id="KW-0378">Hydrolase</keyword>
<dbReference type="GO" id="GO:0005829">
    <property type="term" value="C:cytosol"/>
    <property type="evidence" value="ECO:0007669"/>
    <property type="project" value="TreeGrafter"/>
</dbReference>
<dbReference type="EMBL" id="JANBQF010000188">
    <property type="protein sequence ID" value="KAJ2003905.1"/>
    <property type="molecule type" value="Genomic_DNA"/>
</dbReference>
<evidence type="ECO:0000256" key="2">
    <source>
        <dbReference type="ARBA" id="ARBA00022801"/>
    </source>
</evidence>
<keyword evidence="3" id="KW-0788">Thiol protease</keyword>
<evidence type="ECO:0000313" key="5">
    <source>
        <dbReference type="EMBL" id="KAJ2003905.1"/>
    </source>
</evidence>
<dbReference type="AlphaFoldDB" id="A0A9W8BCA5"/>
<organism evidence="5 6">
    <name type="scientific">Coemansia thaxteri</name>
    <dbReference type="NCBI Taxonomy" id="2663907"/>
    <lineage>
        <taxon>Eukaryota</taxon>
        <taxon>Fungi</taxon>
        <taxon>Fungi incertae sedis</taxon>
        <taxon>Zoopagomycota</taxon>
        <taxon>Kickxellomycotina</taxon>
        <taxon>Kickxellomycetes</taxon>
        <taxon>Kickxellales</taxon>
        <taxon>Kickxellaceae</taxon>
        <taxon>Coemansia</taxon>
    </lineage>
</organism>
<proteinExistence type="predicted"/>
<dbReference type="InterPro" id="IPR003323">
    <property type="entry name" value="OTU_dom"/>
</dbReference>
<protein>
    <recommendedName>
        <fullName evidence="3">Ubiquitin thioesterase OTU</fullName>
        <ecNumber evidence="3">3.4.19.12</ecNumber>
    </recommendedName>
</protein>
<dbReference type="GO" id="GO:0036503">
    <property type="term" value="P:ERAD pathway"/>
    <property type="evidence" value="ECO:0007669"/>
    <property type="project" value="TreeGrafter"/>
</dbReference>
<dbReference type="GO" id="GO:0016579">
    <property type="term" value="P:protein deubiquitination"/>
    <property type="evidence" value="ECO:0007669"/>
    <property type="project" value="TreeGrafter"/>
</dbReference>
<keyword evidence="3" id="KW-0963">Cytoplasm</keyword>
<dbReference type="Pfam" id="PF02338">
    <property type="entry name" value="OTU"/>
    <property type="match status" value="1"/>
</dbReference>
<dbReference type="InterPro" id="IPR038765">
    <property type="entry name" value="Papain-like_cys_pep_sf"/>
</dbReference>
<dbReference type="CDD" id="cd22745">
    <property type="entry name" value="OTU_OTU1"/>
    <property type="match status" value="1"/>
</dbReference>
<dbReference type="GO" id="GO:0005634">
    <property type="term" value="C:nucleus"/>
    <property type="evidence" value="ECO:0007669"/>
    <property type="project" value="TreeGrafter"/>
</dbReference>
<keyword evidence="3" id="KW-0833">Ubl conjugation pathway</keyword>
<dbReference type="PROSITE" id="PS50802">
    <property type="entry name" value="OTU"/>
    <property type="match status" value="1"/>
</dbReference>
<feature type="domain" description="OTU" evidence="4">
    <location>
        <begin position="133"/>
        <end position="254"/>
    </location>
</feature>
<dbReference type="PANTHER" id="PTHR13312">
    <property type="entry name" value="HIV-INDUCED PROTEIN-7-LIKE PROTEASE"/>
    <property type="match status" value="1"/>
</dbReference>
<comment type="subcellular location">
    <subcellularLocation>
        <location evidence="3">Cytoplasm</location>
    </subcellularLocation>
</comment>
<dbReference type="GO" id="GO:0004843">
    <property type="term" value="F:cysteine-type deubiquitinase activity"/>
    <property type="evidence" value="ECO:0007669"/>
    <property type="project" value="UniProtKB-UniRule"/>
</dbReference>
<dbReference type="SUPFAM" id="SSF54001">
    <property type="entry name" value="Cysteine proteinases"/>
    <property type="match status" value="1"/>
</dbReference>
<sequence length="297" mass="32335">MQLRLKAEGRYDDASEYGGHVATFGEFKRRVAQVASLPLATLRIKVGDPPELVDYPDSTPLASTLISTGCAVTAVDGRSLPSEQPAASEAATVALSHTQCSCHNRSNTNDDGGELGIRDGLVVDRVKFKDGYLVRRTVPSDNSCLFRSLGYALGQVDMPPEQLRELVCRGILDNPEAYNEAVLEKPVGEYCLWISQPASWGGGIEMAVLSETFHVEISSVDTQTLRIDRFGEGKYVRRVILLYSGIHYDYVAFVDGPNTSREFDQTVFSAISGDDSAVLAAAVALADKLRGSQRCYM</sequence>
<dbReference type="EC" id="3.4.19.12" evidence="3"/>